<evidence type="ECO:0000313" key="2">
    <source>
        <dbReference type="Proteomes" id="UP000708148"/>
    </source>
</evidence>
<organism evidence="1 2">
    <name type="scientific">Ostreobium quekettii</name>
    <dbReference type="NCBI Taxonomy" id="121088"/>
    <lineage>
        <taxon>Eukaryota</taxon>
        <taxon>Viridiplantae</taxon>
        <taxon>Chlorophyta</taxon>
        <taxon>core chlorophytes</taxon>
        <taxon>Ulvophyceae</taxon>
        <taxon>TCBD clade</taxon>
        <taxon>Bryopsidales</taxon>
        <taxon>Ostreobineae</taxon>
        <taxon>Ostreobiaceae</taxon>
        <taxon>Ostreobium</taxon>
    </lineage>
</organism>
<sequence>MGRRPKGLHAFSGSEISGQKYWRPHPRPKVVIDGEFGAVKCLVFYCTTTHLGKWRVGNSPGLPAAALGAGARRERFERPEAGSCDLEIRVKRFRDGFVWSFRRRV</sequence>
<dbReference type="EMBL" id="CAJHUC010002136">
    <property type="protein sequence ID" value="CAD7703268.1"/>
    <property type="molecule type" value="Genomic_DNA"/>
</dbReference>
<protein>
    <submittedName>
        <fullName evidence="1">Uncharacterized protein</fullName>
    </submittedName>
</protein>
<comment type="caution">
    <text evidence="1">The sequence shown here is derived from an EMBL/GenBank/DDBJ whole genome shotgun (WGS) entry which is preliminary data.</text>
</comment>
<reference evidence="1" key="1">
    <citation type="submission" date="2020-12" db="EMBL/GenBank/DDBJ databases">
        <authorList>
            <person name="Iha C."/>
        </authorList>
    </citation>
    <scope>NUCLEOTIDE SEQUENCE</scope>
</reference>
<accession>A0A8S1J6K5</accession>
<keyword evidence="2" id="KW-1185">Reference proteome</keyword>
<dbReference type="AlphaFoldDB" id="A0A8S1J6K5"/>
<evidence type="ECO:0000313" key="1">
    <source>
        <dbReference type="EMBL" id="CAD7703268.1"/>
    </source>
</evidence>
<proteinExistence type="predicted"/>
<dbReference type="Proteomes" id="UP000708148">
    <property type="component" value="Unassembled WGS sequence"/>
</dbReference>
<name>A0A8S1J6K5_9CHLO</name>
<gene>
    <name evidence="1" type="ORF">OSTQU699_LOCUS8625</name>
</gene>